<evidence type="ECO:0000256" key="5">
    <source>
        <dbReference type="ARBA" id="ARBA00022692"/>
    </source>
</evidence>
<keyword evidence="5 11" id="KW-0812">Transmembrane</keyword>
<sequence length="436" mass="47791">MPTENSRSALDLSALNLPWAGEPWMQTSLALLLLGASACLANWVAKRIVLKGVLRLLGRSPFEAEAGHVGAIVARLSNILPTVIVQAGISAVPGLPAELVALVHSLCAVIIILTLARALTATFTLGNELYQRRPDARSRPIKGYVQVANLLVYAAAAILVLAALMNQSPLLLLSGLGAMAAVLMLVFKDTILSLVASVQIGSNDMVRVGDWIEMPKLDANGDVIDIALHTVKVQNFDKTITTIPTYRLITESFRNWRGMTESGGRRIMRSLMIDQNAIGFLDEEDIARLSRFSVLRGYLQDRQDQIGKWNAAHARDEILDARRLTNLGTFRAYVLAYLRSRPDIATDKTLLVRQLAPGEHGLPLEIYAFATKTVWAQYEDVQADIFDHLLAILPEFGLRIFQRPAGSDFLFLAGEAGQRPDRNAPALLSTPCQRNP</sequence>
<evidence type="ECO:0000259" key="13">
    <source>
        <dbReference type="Pfam" id="PF21082"/>
    </source>
</evidence>
<dbReference type="eggNOG" id="COG0668">
    <property type="taxonomic scope" value="Bacteria"/>
</dbReference>
<keyword evidence="7" id="KW-0346">Stress response</keyword>
<dbReference type="Gene3D" id="2.30.30.60">
    <property type="match status" value="1"/>
</dbReference>
<dbReference type="SUPFAM" id="SSF50182">
    <property type="entry name" value="Sm-like ribonucleoproteins"/>
    <property type="match status" value="1"/>
</dbReference>
<keyword evidence="15" id="KW-1185">Reference proteome</keyword>
<feature type="domain" description="Mechanosensitive ion channel MscS C-terminal" evidence="13">
    <location>
        <begin position="336"/>
        <end position="400"/>
    </location>
</feature>
<dbReference type="Pfam" id="PF21082">
    <property type="entry name" value="MS_channel_3rd"/>
    <property type="match status" value="1"/>
</dbReference>
<keyword evidence="4" id="KW-0997">Cell inner membrane</keyword>
<dbReference type="InterPro" id="IPR006685">
    <property type="entry name" value="MscS_channel_2nd"/>
</dbReference>
<dbReference type="FunFam" id="2.30.30.60:FF:000002">
    <property type="entry name" value="Mechanosensitive ion channel family protein"/>
    <property type="match status" value="1"/>
</dbReference>
<keyword evidence="8 11" id="KW-0472">Membrane</keyword>
<evidence type="ECO:0000256" key="8">
    <source>
        <dbReference type="ARBA" id="ARBA00023136"/>
    </source>
</evidence>
<feature type="transmembrane region" description="Helical" evidence="11">
    <location>
        <begin position="101"/>
        <end position="123"/>
    </location>
</feature>
<keyword evidence="3" id="KW-1003">Cell membrane</keyword>
<dbReference type="InterPro" id="IPR030192">
    <property type="entry name" value="YbdG"/>
</dbReference>
<reference evidence="14 15" key="1">
    <citation type="journal article" date="2013" name="Genome Announc.">
        <title>Genome Sequence of Novosphingobium lindaniclasticum LE124T, Isolated from a Hexachlorocyclohexane Dumpsite.</title>
        <authorList>
            <person name="Saxena A."/>
            <person name="Nayyar N."/>
            <person name="Sangwan N."/>
            <person name="Kumari R."/>
            <person name="Khurana J.P."/>
            <person name="Lal R."/>
        </authorList>
    </citation>
    <scope>NUCLEOTIDE SEQUENCE [LARGE SCALE GENOMIC DNA]</scope>
    <source>
        <strain evidence="14 15">LE124</strain>
    </source>
</reference>
<evidence type="ECO:0000256" key="4">
    <source>
        <dbReference type="ARBA" id="ARBA00022519"/>
    </source>
</evidence>
<keyword evidence="6 11" id="KW-1133">Transmembrane helix</keyword>
<dbReference type="GO" id="GO:0071470">
    <property type="term" value="P:cellular response to osmotic stress"/>
    <property type="evidence" value="ECO:0007669"/>
    <property type="project" value="InterPro"/>
</dbReference>
<dbReference type="AlphaFoldDB" id="T0J3G6"/>
<dbReference type="GO" id="GO:0008381">
    <property type="term" value="F:mechanosensitive monoatomic ion channel activity"/>
    <property type="evidence" value="ECO:0007669"/>
    <property type="project" value="InterPro"/>
</dbReference>
<dbReference type="InterPro" id="IPR049278">
    <property type="entry name" value="MS_channel_C"/>
</dbReference>
<protein>
    <recommendedName>
        <fullName evidence="9">Mechanosensing system component YbdG</fullName>
    </recommendedName>
    <alternativeName>
        <fullName evidence="10">Mechanosensitive channel homolog YbdG</fullName>
    </alternativeName>
</protein>
<dbReference type="PANTHER" id="PTHR30414">
    <property type="entry name" value="MINICONDUCTANCE MECHANOSENSITIVE CHANNEL YBDG"/>
    <property type="match status" value="1"/>
</dbReference>
<evidence type="ECO:0000256" key="6">
    <source>
        <dbReference type="ARBA" id="ARBA00022989"/>
    </source>
</evidence>
<dbReference type="InterPro" id="IPR010920">
    <property type="entry name" value="LSM_dom_sf"/>
</dbReference>
<feature type="transmembrane region" description="Helical" evidence="11">
    <location>
        <begin position="144"/>
        <end position="164"/>
    </location>
</feature>
<dbReference type="Proteomes" id="UP000015527">
    <property type="component" value="Unassembled WGS sequence"/>
</dbReference>
<evidence type="ECO:0000256" key="1">
    <source>
        <dbReference type="ARBA" id="ARBA00004429"/>
    </source>
</evidence>
<organism evidence="14 15">
    <name type="scientific">Novosphingobium lindaniclasticum LE124</name>
    <dbReference type="NCBI Taxonomy" id="1096930"/>
    <lineage>
        <taxon>Bacteria</taxon>
        <taxon>Pseudomonadati</taxon>
        <taxon>Pseudomonadota</taxon>
        <taxon>Alphaproteobacteria</taxon>
        <taxon>Sphingomonadales</taxon>
        <taxon>Sphingomonadaceae</taxon>
        <taxon>Novosphingobium</taxon>
    </lineage>
</organism>
<evidence type="ECO:0000256" key="3">
    <source>
        <dbReference type="ARBA" id="ARBA00022475"/>
    </source>
</evidence>
<dbReference type="Pfam" id="PF00924">
    <property type="entry name" value="MS_channel_2nd"/>
    <property type="match status" value="1"/>
</dbReference>
<evidence type="ECO:0000313" key="14">
    <source>
        <dbReference type="EMBL" id="EQB16509.1"/>
    </source>
</evidence>
<dbReference type="PATRIC" id="fig|1096930.3.peg.1873"/>
<comment type="caution">
    <text evidence="14">The sequence shown here is derived from an EMBL/GenBank/DDBJ whole genome shotgun (WGS) entry which is preliminary data.</text>
</comment>
<dbReference type="InterPro" id="IPR023408">
    <property type="entry name" value="MscS_beta-dom_sf"/>
</dbReference>
<comment type="similarity">
    <text evidence="2">Belongs to the MscS (TC 1.A.23) family.</text>
</comment>
<evidence type="ECO:0000256" key="2">
    <source>
        <dbReference type="ARBA" id="ARBA00008017"/>
    </source>
</evidence>
<comment type="subcellular location">
    <subcellularLocation>
        <location evidence="1">Cell inner membrane</location>
        <topology evidence="1">Multi-pass membrane protein</topology>
    </subcellularLocation>
</comment>
<proteinExistence type="inferred from homology"/>
<name>T0J3G6_9SPHN</name>
<gene>
    <name evidence="14" type="ORF">L284_09420</name>
</gene>
<feature type="transmembrane region" description="Helical" evidence="11">
    <location>
        <begin position="170"/>
        <end position="187"/>
    </location>
</feature>
<evidence type="ECO:0000256" key="9">
    <source>
        <dbReference type="ARBA" id="ARBA00093630"/>
    </source>
</evidence>
<dbReference type="PANTHER" id="PTHR30414:SF0">
    <property type="entry name" value="MINICONDUCTANCE MECHANOSENSITIVE CHANNEL YBDG"/>
    <property type="match status" value="1"/>
</dbReference>
<evidence type="ECO:0000256" key="7">
    <source>
        <dbReference type="ARBA" id="ARBA00023016"/>
    </source>
</evidence>
<dbReference type="GO" id="GO:0005886">
    <property type="term" value="C:plasma membrane"/>
    <property type="evidence" value="ECO:0007669"/>
    <property type="project" value="UniProtKB-SubCell"/>
</dbReference>
<evidence type="ECO:0000256" key="10">
    <source>
        <dbReference type="ARBA" id="ARBA00093659"/>
    </source>
</evidence>
<dbReference type="EMBL" id="ATHL01000067">
    <property type="protein sequence ID" value="EQB16509.1"/>
    <property type="molecule type" value="Genomic_DNA"/>
</dbReference>
<feature type="domain" description="Mechanosensitive ion channel MscS" evidence="12">
    <location>
        <begin position="189"/>
        <end position="257"/>
    </location>
</feature>
<accession>T0J3G6</accession>
<evidence type="ECO:0000313" key="15">
    <source>
        <dbReference type="Proteomes" id="UP000015527"/>
    </source>
</evidence>
<evidence type="ECO:0000259" key="12">
    <source>
        <dbReference type="Pfam" id="PF00924"/>
    </source>
</evidence>
<feature type="transmembrane region" description="Helical" evidence="11">
    <location>
        <begin position="24"/>
        <end position="45"/>
    </location>
</feature>
<evidence type="ECO:0000256" key="11">
    <source>
        <dbReference type="SAM" id="Phobius"/>
    </source>
</evidence>